<dbReference type="EMBL" id="CP003879">
    <property type="protein sequence ID" value="AFU69416.1"/>
    <property type="molecule type" value="Genomic_DNA"/>
</dbReference>
<organism evidence="3 4">
    <name type="scientific">Psychroflexus torquis (strain ATCC 700755 / CIP 106069 / ACAM 623)</name>
    <dbReference type="NCBI Taxonomy" id="313595"/>
    <lineage>
        <taxon>Bacteria</taxon>
        <taxon>Pseudomonadati</taxon>
        <taxon>Bacteroidota</taxon>
        <taxon>Flavobacteriia</taxon>
        <taxon>Flavobacteriales</taxon>
        <taxon>Flavobacteriaceae</taxon>
        <taxon>Psychroflexus</taxon>
    </lineage>
</organism>
<feature type="transmembrane region" description="Helical" evidence="1">
    <location>
        <begin position="163"/>
        <end position="181"/>
    </location>
</feature>
<dbReference type="GO" id="GO:0004175">
    <property type="term" value="F:endopeptidase activity"/>
    <property type="evidence" value="ECO:0007669"/>
    <property type="project" value="UniProtKB-ARBA"/>
</dbReference>
<dbReference type="STRING" id="313595.P700755_002674"/>
<gene>
    <name evidence="3" type="ordered locus">P700755_002674</name>
</gene>
<dbReference type="Pfam" id="PF02517">
    <property type="entry name" value="Rce1-like"/>
    <property type="match status" value="1"/>
</dbReference>
<evidence type="ECO:0000313" key="4">
    <source>
        <dbReference type="Proteomes" id="UP000008514"/>
    </source>
</evidence>
<feature type="transmembrane region" description="Helical" evidence="1">
    <location>
        <begin position="187"/>
        <end position="207"/>
    </location>
</feature>
<reference evidence="3" key="2">
    <citation type="submission" date="2012-09" db="EMBL/GenBank/DDBJ databases">
        <title>The complete sequence of Psychroflexus torquis an extreme psychrophile from sea-ice that is stimulated by light.</title>
        <authorList>
            <person name="Feng S."/>
            <person name="Powell S.M."/>
            <person name="Bowman J.P."/>
        </authorList>
    </citation>
    <scope>NUCLEOTIDE SEQUENCE [LARGE SCALE GENOMIC DNA]</scope>
    <source>
        <strain evidence="3">ATCC 700755</strain>
    </source>
</reference>
<reference evidence="3" key="1">
    <citation type="submission" date="2006-03" db="EMBL/GenBank/DDBJ databases">
        <authorList>
            <person name="Bowman J."/>
            <person name="Ferriera S."/>
            <person name="Johnson J."/>
            <person name="Kravitz S."/>
            <person name="Halpern A."/>
            <person name="Remington K."/>
            <person name="Beeson K."/>
            <person name="Tran B."/>
            <person name="Rogers Y.-H."/>
            <person name="Friedman R."/>
            <person name="Venter J.C."/>
        </authorList>
    </citation>
    <scope>NUCLEOTIDE SEQUENCE [LARGE SCALE GENOMIC DNA]</scope>
    <source>
        <strain evidence="3">ATCC 700755</strain>
    </source>
</reference>
<feature type="transmembrane region" description="Helical" evidence="1">
    <location>
        <begin position="214"/>
        <end position="232"/>
    </location>
</feature>
<protein>
    <submittedName>
        <fullName evidence="3">CAAX protease self-immunity protein family</fullName>
    </submittedName>
</protein>
<dbReference type="eggNOG" id="COG1266">
    <property type="taxonomic scope" value="Bacteria"/>
</dbReference>
<evidence type="ECO:0000259" key="2">
    <source>
        <dbReference type="Pfam" id="PF02517"/>
    </source>
</evidence>
<keyword evidence="1" id="KW-1133">Transmembrane helix</keyword>
<name>K4IJZ2_PSYTT</name>
<keyword evidence="1" id="KW-0472">Membrane</keyword>
<proteinExistence type="predicted"/>
<evidence type="ECO:0000256" key="1">
    <source>
        <dbReference type="SAM" id="Phobius"/>
    </source>
</evidence>
<feature type="transmembrane region" description="Helical" evidence="1">
    <location>
        <begin position="122"/>
        <end position="142"/>
    </location>
</feature>
<evidence type="ECO:0000313" key="3">
    <source>
        <dbReference type="EMBL" id="AFU69416.1"/>
    </source>
</evidence>
<feature type="transmembrane region" description="Helical" evidence="1">
    <location>
        <begin position="39"/>
        <end position="56"/>
    </location>
</feature>
<dbReference type="Proteomes" id="UP000008514">
    <property type="component" value="Chromosome"/>
</dbReference>
<dbReference type="AlphaFoldDB" id="K4IJZ2"/>
<dbReference type="GO" id="GO:0080120">
    <property type="term" value="P:CAAX-box protein maturation"/>
    <property type="evidence" value="ECO:0007669"/>
    <property type="project" value="UniProtKB-ARBA"/>
</dbReference>
<sequence length="236" mass="26094">MKQIIKSKTVLIVEAIIVLGVMSGTKTICDQIQIIPSAYAGSIGIWLGILVATFFLKRRSIKWADIGLRLPKGRKQWLKQLGIGLLAIGSIFLITFITLFVLKPLFGLEQATSATDKFSFFLGKPVVFIVYLVIGIGFGAGLGEELLIRGFLLNQLKSIFGNIKISWALALITQAVIFGFMHSYHGTMGMVITGLIALSFGIFYLVAKRKLFPLIFAHFVFDILTMVVYYFSESAV</sequence>
<dbReference type="KEGG" id="ptq:P700755_002674"/>
<keyword evidence="1" id="KW-0812">Transmembrane</keyword>
<keyword evidence="4" id="KW-1185">Reference proteome</keyword>
<feature type="transmembrane region" description="Helical" evidence="1">
    <location>
        <begin position="77"/>
        <end position="102"/>
    </location>
</feature>
<dbReference type="GO" id="GO:0006508">
    <property type="term" value="P:proteolysis"/>
    <property type="evidence" value="ECO:0007669"/>
    <property type="project" value="UniProtKB-KW"/>
</dbReference>
<keyword evidence="3" id="KW-0645">Protease</keyword>
<accession>K4IJZ2</accession>
<keyword evidence="3" id="KW-0378">Hydrolase</keyword>
<feature type="domain" description="CAAX prenyl protease 2/Lysostaphin resistance protein A-like" evidence="2">
    <location>
        <begin position="129"/>
        <end position="223"/>
    </location>
</feature>
<dbReference type="HOGENOM" id="CLU_094244_1_0_10"/>
<dbReference type="InterPro" id="IPR003675">
    <property type="entry name" value="Rce1/LyrA-like_dom"/>
</dbReference>